<dbReference type="Gene3D" id="1.20.1720.10">
    <property type="entry name" value="Multidrug resistance protein D"/>
    <property type="match status" value="1"/>
</dbReference>
<protein>
    <submittedName>
        <fullName evidence="7">MFS transporter</fullName>
    </submittedName>
</protein>
<dbReference type="PANTHER" id="PTHR42718">
    <property type="entry name" value="MAJOR FACILITATOR SUPERFAMILY MULTIDRUG TRANSPORTER MFSC"/>
    <property type="match status" value="1"/>
</dbReference>
<feature type="transmembrane region" description="Helical" evidence="5">
    <location>
        <begin position="85"/>
        <end position="104"/>
    </location>
</feature>
<feature type="transmembrane region" description="Helical" evidence="5">
    <location>
        <begin position="54"/>
        <end position="73"/>
    </location>
</feature>
<feature type="transmembrane region" description="Helical" evidence="5">
    <location>
        <begin position="170"/>
        <end position="192"/>
    </location>
</feature>
<gene>
    <name evidence="7" type="ORF">E1202_19520</name>
</gene>
<evidence type="ECO:0000256" key="4">
    <source>
        <dbReference type="ARBA" id="ARBA00023136"/>
    </source>
</evidence>
<feature type="transmembrane region" description="Helical" evidence="5">
    <location>
        <begin position="142"/>
        <end position="164"/>
    </location>
</feature>
<feature type="transmembrane region" description="Helical" evidence="5">
    <location>
        <begin position="419"/>
        <end position="440"/>
    </location>
</feature>
<feature type="transmembrane region" description="Helical" evidence="5">
    <location>
        <begin position="204"/>
        <end position="220"/>
    </location>
</feature>
<proteinExistence type="predicted"/>
<evidence type="ECO:0000259" key="6">
    <source>
        <dbReference type="PROSITE" id="PS50850"/>
    </source>
</evidence>
<comment type="subcellular location">
    <subcellularLocation>
        <location evidence="1">Cell membrane</location>
        <topology evidence="1">Multi-pass membrane protein</topology>
    </subcellularLocation>
</comment>
<evidence type="ECO:0000256" key="3">
    <source>
        <dbReference type="ARBA" id="ARBA00022989"/>
    </source>
</evidence>
<evidence type="ECO:0000256" key="2">
    <source>
        <dbReference type="ARBA" id="ARBA00022692"/>
    </source>
</evidence>
<accession>A0A4R5BM01</accession>
<feature type="transmembrane region" description="Helical" evidence="5">
    <location>
        <begin position="354"/>
        <end position="381"/>
    </location>
</feature>
<dbReference type="PANTHER" id="PTHR42718:SF35">
    <property type="entry name" value="BLL0718 PROTEIN"/>
    <property type="match status" value="1"/>
</dbReference>
<feature type="domain" description="Major facilitator superfamily (MFS) profile" evidence="6">
    <location>
        <begin position="19"/>
        <end position="445"/>
    </location>
</feature>
<evidence type="ECO:0000313" key="8">
    <source>
        <dbReference type="Proteomes" id="UP000294723"/>
    </source>
</evidence>
<keyword evidence="4 5" id="KW-0472">Membrane</keyword>
<dbReference type="InterPro" id="IPR020846">
    <property type="entry name" value="MFS_dom"/>
</dbReference>
<keyword evidence="3 5" id="KW-1133">Transmembrane helix</keyword>
<dbReference type="GO" id="GO:0005886">
    <property type="term" value="C:plasma membrane"/>
    <property type="evidence" value="ECO:0007669"/>
    <property type="project" value="UniProtKB-SubCell"/>
</dbReference>
<dbReference type="RefSeq" id="WP_132684585.1">
    <property type="nucleotide sequence ID" value="NZ_SMLA01000031.1"/>
</dbReference>
<dbReference type="Proteomes" id="UP000294723">
    <property type="component" value="Unassembled WGS sequence"/>
</dbReference>
<keyword evidence="2 5" id="KW-0812">Transmembrane</keyword>
<feature type="transmembrane region" description="Helical" evidence="5">
    <location>
        <begin position="263"/>
        <end position="288"/>
    </location>
</feature>
<dbReference type="InterPro" id="IPR036259">
    <property type="entry name" value="MFS_trans_sf"/>
</dbReference>
<feature type="transmembrane region" description="Helical" evidence="5">
    <location>
        <begin position="300"/>
        <end position="318"/>
    </location>
</feature>
<dbReference type="Gene3D" id="1.20.1250.20">
    <property type="entry name" value="MFS general substrate transporter like domains"/>
    <property type="match status" value="1"/>
</dbReference>
<feature type="transmembrane region" description="Helical" evidence="5">
    <location>
        <begin position="330"/>
        <end position="348"/>
    </location>
</feature>
<name>A0A4R5BM01_9PSEU</name>
<comment type="caution">
    <text evidence="7">The sequence shown here is derived from an EMBL/GenBank/DDBJ whole genome shotgun (WGS) entry which is preliminary data.</text>
</comment>
<keyword evidence="8" id="KW-1185">Reference proteome</keyword>
<dbReference type="EMBL" id="SMLA01000031">
    <property type="protein sequence ID" value="TDD86130.1"/>
    <property type="molecule type" value="Genomic_DNA"/>
</dbReference>
<evidence type="ECO:0000256" key="5">
    <source>
        <dbReference type="SAM" id="Phobius"/>
    </source>
</evidence>
<sequence length="446" mass="45796">MEHVRLAESRGQQAPVGRLMAALIGAVVLFQLNATMLSPAVTDLGERLDAGADQVGLQATIFFLSAALFGVFLPRLSDIAGRRPVILGVVAVTNAGTVIGLLAPNIEVLYAARGVQGVCGVLVPMSLMVLRDAVPPDRFGLHVGIITGVNGGVAGVDALLGGVIVDTVGFRGVFATILLVGLIAAGLVWRWLPDSRPSAGARMDWRGVALLCATIGLLTVGISGGGVLLVGGAAALFAVFVLVERRRPDSLVPVRQMRDRGTWGLLLTTTLTLAGVFAAINFVLPLLAQEGFGMSASTASLLYLTPYALVGWLVAPFAGRLAENIGYRRVFRVGVLGSVVALVIMMFGLSSPAVLVGCAVLLGVTAAGMANIMLNAMGVVYSPADNQGLLPGLNSAAFNVGASLGTAVLSSLVGQPGGYQWALGVAVMISLLALAVSFVLPAGQRQ</sequence>
<organism evidence="7 8">
    <name type="scientific">Saccharopolyspora karakumensis</name>
    <dbReference type="NCBI Taxonomy" id="2530386"/>
    <lineage>
        <taxon>Bacteria</taxon>
        <taxon>Bacillati</taxon>
        <taxon>Actinomycetota</taxon>
        <taxon>Actinomycetes</taxon>
        <taxon>Pseudonocardiales</taxon>
        <taxon>Pseudonocardiaceae</taxon>
        <taxon>Saccharopolyspora</taxon>
    </lineage>
</organism>
<evidence type="ECO:0000256" key="1">
    <source>
        <dbReference type="ARBA" id="ARBA00004651"/>
    </source>
</evidence>
<evidence type="ECO:0000313" key="7">
    <source>
        <dbReference type="EMBL" id="TDD86130.1"/>
    </source>
</evidence>
<reference evidence="7 8" key="1">
    <citation type="submission" date="2019-03" db="EMBL/GenBank/DDBJ databases">
        <title>Draft genome sequences of novel Actinobacteria.</title>
        <authorList>
            <person name="Sahin N."/>
            <person name="Ay H."/>
            <person name="Saygin H."/>
        </authorList>
    </citation>
    <scope>NUCLEOTIDE SEQUENCE [LARGE SCALE GENOMIC DNA]</scope>
    <source>
        <strain evidence="7 8">5K548</strain>
    </source>
</reference>
<dbReference type="AlphaFoldDB" id="A0A4R5BM01"/>
<dbReference type="PROSITE" id="PS50850">
    <property type="entry name" value="MFS"/>
    <property type="match status" value="1"/>
</dbReference>
<dbReference type="Pfam" id="PF07690">
    <property type="entry name" value="MFS_1"/>
    <property type="match status" value="1"/>
</dbReference>
<feature type="transmembrane region" description="Helical" evidence="5">
    <location>
        <begin position="21"/>
        <end position="42"/>
    </location>
</feature>
<dbReference type="InterPro" id="IPR011701">
    <property type="entry name" value="MFS"/>
</dbReference>
<feature type="transmembrane region" description="Helical" evidence="5">
    <location>
        <begin position="393"/>
        <end position="413"/>
    </location>
</feature>
<dbReference type="SUPFAM" id="SSF103473">
    <property type="entry name" value="MFS general substrate transporter"/>
    <property type="match status" value="1"/>
</dbReference>
<dbReference type="GO" id="GO:0022857">
    <property type="term" value="F:transmembrane transporter activity"/>
    <property type="evidence" value="ECO:0007669"/>
    <property type="project" value="InterPro"/>
</dbReference>